<dbReference type="EMBL" id="BARV01033808">
    <property type="protein sequence ID" value="GAI54149.1"/>
    <property type="molecule type" value="Genomic_DNA"/>
</dbReference>
<name>X1REY6_9ZZZZ</name>
<evidence type="ECO:0000313" key="1">
    <source>
        <dbReference type="EMBL" id="GAI54149.1"/>
    </source>
</evidence>
<sequence length="43" mass="4705">GRQGSRSVPQIIDDWGDYGAGVGQVAASRMAYRYAWSTTLDLE</sequence>
<comment type="caution">
    <text evidence="1">The sequence shown here is derived from an EMBL/GenBank/DDBJ whole genome shotgun (WGS) entry which is preliminary data.</text>
</comment>
<gene>
    <name evidence="1" type="ORF">S06H3_53078</name>
</gene>
<proteinExistence type="predicted"/>
<feature type="non-terminal residue" evidence="1">
    <location>
        <position position="1"/>
    </location>
</feature>
<organism evidence="1">
    <name type="scientific">marine sediment metagenome</name>
    <dbReference type="NCBI Taxonomy" id="412755"/>
    <lineage>
        <taxon>unclassified sequences</taxon>
        <taxon>metagenomes</taxon>
        <taxon>ecological metagenomes</taxon>
    </lineage>
</organism>
<protein>
    <submittedName>
        <fullName evidence="1">Uncharacterized protein</fullName>
    </submittedName>
</protein>
<reference evidence="1" key="1">
    <citation type="journal article" date="2014" name="Front. Microbiol.">
        <title>High frequency of phylogenetically diverse reductive dehalogenase-homologous genes in deep subseafloor sedimentary metagenomes.</title>
        <authorList>
            <person name="Kawai M."/>
            <person name="Futagami T."/>
            <person name="Toyoda A."/>
            <person name="Takaki Y."/>
            <person name="Nishi S."/>
            <person name="Hori S."/>
            <person name="Arai W."/>
            <person name="Tsubouchi T."/>
            <person name="Morono Y."/>
            <person name="Uchiyama I."/>
            <person name="Ito T."/>
            <person name="Fujiyama A."/>
            <person name="Inagaki F."/>
            <person name="Takami H."/>
        </authorList>
    </citation>
    <scope>NUCLEOTIDE SEQUENCE</scope>
    <source>
        <strain evidence="1">Expedition CK06-06</strain>
    </source>
</reference>
<accession>X1REY6</accession>
<dbReference type="AlphaFoldDB" id="X1REY6"/>